<feature type="compositionally biased region" description="Polar residues" evidence="1">
    <location>
        <begin position="648"/>
        <end position="683"/>
    </location>
</feature>
<dbReference type="Pfam" id="PF25289">
    <property type="entry name" value="DUF7877"/>
    <property type="match status" value="1"/>
</dbReference>
<keyword evidence="5" id="KW-1185">Reference proteome</keyword>
<feature type="compositionally biased region" description="Polar residues" evidence="1">
    <location>
        <begin position="725"/>
        <end position="754"/>
    </location>
</feature>
<feature type="compositionally biased region" description="Polar residues" evidence="1">
    <location>
        <begin position="816"/>
        <end position="826"/>
    </location>
</feature>
<feature type="compositionally biased region" description="Low complexity" evidence="1">
    <location>
        <begin position="600"/>
        <end position="611"/>
    </location>
</feature>
<name>A0A6G1H515_9PEZI</name>
<feature type="compositionally biased region" description="Polar residues" evidence="1">
    <location>
        <begin position="768"/>
        <end position="785"/>
    </location>
</feature>
<protein>
    <submittedName>
        <fullName evidence="4">Uncharacterized protein</fullName>
    </submittedName>
</protein>
<evidence type="ECO:0000313" key="5">
    <source>
        <dbReference type="Proteomes" id="UP000800041"/>
    </source>
</evidence>
<dbReference type="Proteomes" id="UP000800041">
    <property type="component" value="Unassembled WGS sequence"/>
</dbReference>
<sequence length="882" mass="95548">MSAVNGAPTPPNPSKRKRSQTPVTSTASHSAHPTNGQIPQILEALLKDVVIVLKHNHPIGALIFDHPIPLPSESSVSPPSPKRAKLAEPPTTTISVSRKISNGSYSSLTTLVKDLDSVAEEILASVKSKGAAIITPEDTKLMANVQDFQHILHELVQEERITESTAQKNEAENGVITIPPEGSDALLDGRTTLTMFANAPQPRQLFSSLQRSVKGTSMSTQTPDDGLPNVIAATKIVPLTVNESPIDPQAEPTLGDKFGPPANALLPLLPPKVPKQYSTRGNSVPWESLAASSKSNRKGGYNYSRERLPTGDWLQYQNASKPQEGLTSEAKRRQRDRALSTGEARLPVSKQSEEAAEKAAYDALFYKVFSGSIAPIEDNAGAIIPASTKAWYHHNKTREKRYQDIMRRLAQFEPQPPFVDEETQPEQLAANGEIPIDPALEEASFKEAVDNFDPEIFYNPFGDEPAAYTSEEDEVGRQLQEISEMLEKLSSQQRIRNSTLKSPHQKSDLADLIGTPSSPGADELATANGLRGRLIQLISNLPPYAVAKLNGQQMDDVNISKKLILHNKDYKGILAEEPSRQPKPAPYSAPIAAGTPARMPSSTPSAHHPSANTPYSRVQPPANTQQARPPPQPYFPQQQPPGRAPSYHRSSSGGVQTYTAPGSYPTTQPRPSYQQPTYPSSTPRAGGSSAGPSQYFANLPAGNASAKQGYGQYYPPSQQGQQPSRTNVYQQSPSNYAQRPPNANQIYSYPPSHNQHMRTESPHRGGANTPQPIYPQSSQQRSYGTPTVPPRQFFAPTQGYGSQPTGPSGLGPSGYHSASMSSTDQQVMMERQRNQLAMSQPRTSTPQAQMVAPGPGTPQSHNSQYGNQPNGTHGANGTHMVV</sequence>
<evidence type="ECO:0000256" key="1">
    <source>
        <dbReference type="SAM" id="MobiDB-lite"/>
    </source>
</evidence>
<evidence type="ECO:0000259" key="3">
    <source>
        <dbReference type="Pfam" id="PF25289"/>
    </source>
</evidence>
<dbReference type="Pfam" id="PF25009">
    <property type="entry name" value="DUF7785"/>
    <property type="match status" value="1"/>
</dbReference>
<feature type="compositionally biased region" description="Polar residues" evidence="1">
    <location>
        <begin position="857"/>
        <end position="875"/>
    </location>
</feature>
<feature type="region of interest" description="Disordered" evidence="1">
    <location>
        <begin position="1"/>
        <end position="35"/>
    </location>
</feature>
<evidence type="ECO:0000259" key="2">
    <source>
        <dbReference type="Pfam" id="PF25009"/>
    </source>
</evidence>
<organism evidence="4 5">
    <name type="scientific">Aulographum hederae CBS 113979</name>
    <dbReference type="NCBI Taxonomy" id="1176131"/>
    <lineage>
        <taxon>Eukaryota</taxon>
        <taxon>Fungi</taxon>
        <taxon>Dikarya</taxon>
        <taxon>Ascomycota</taxon>
        <taxon>Pezizomycotina</taxon>
        <taxon>Dothideomycetes</taxon>
        <taxon>Pleosporomycetidae</taxon>
        <taxon>Aulographales</taxon>
        <taxon>Aulographaceae</taxon>
    </lineage>
</organism>
<feature type="region of interest" description="Disordered" evidence="1">
    <location>
        <begin position="498"/>
        <end position="520"/>
    </location>
</feature>
<feature type="compositionally biased region" description="Polar residues" evidence="1">
    <location>
        <begin position="20"/>
        <end position="35"/>
    </location>
</feature>
<feature type="domain" description="DUF7785" evidence="2">
    <location>
        <begin position="473"/>
        <end position="564"/>
    </location>
</feature>
<feature type="region of interest" description="Disordered" evidence="1">
    <location>
        <begin position="319"/>
        <end position="352"/>
    </location>
</feature>
<accession>A0A6G1H515</accession>
<feature type="region of interest" description="Disordered" evidence="1">
    <location>
        <begin position="575"/>
        <end position="882"/>
    </location>
</feature>
<dbReference type="InterPro" id="IPR057199">
    <property type="entry name" value="DUF7877"/>
</dbReference>
<dbReference type="AlphaFoldDB" id="A0A6G1H515"/>
<feature type="region of interest" description="Disordered" evidence="1">
    <location>
        <begin position="243"/>
        <end position="282"/>
    </location>
</feature>
<evidence type="ECO:0000313" key="4">
    <source>
        <dbReference type="EMBL" id="KAF1988316.1"/>
    </source>
</evidence>
<feature type="compositionally biased region" description="Polar residues" evidence="1">
    <location>
        <begin position="612"/>
        <end position="624"/>
    </location>
</feature>
<dbReference type="InterPro" id="IPR056687">
    <property type="entry name" value="DUF7785"/>
</dbReference>
<feature type="compositionally biased region" description="Polar residues" evidence="1">
    <location>
        <begin position="834"/>
        <end position="848"/>
    </location>
</feature>
<proteinExistence type="predicted"/>
<gene>
    <name evidence="4" type="ORF">K402DRAFT_419654</name>
</gene>
<feature type="compositionally biased region" description="Pro residues" evidence="1">
    <location>
        <begin position="628"/>
        <end position="643"/>
    </location>
</feature>
<feature type="domain" description="DUF7877" evidence="3">
    <location>
        <begin position="43"/>
        <end position="155"/>
    </location>
</feature>
<dbReference type="EMBL" id="ML977149">
    <property type="protein sequence ID" value="KAF1988316.1"/>
    <property type="molecule type" value="Genomic_DNA"/>
</dbReference>
<feature type="compositionally biased region" description="Low complexity" evidence="1">
    <location>
        <begin position="708"/>
        <end position="724"/>
    </location>
</feature>
<dbReference type="OrthoDB" id="5354458at2759"/>
<reference evidence="4" key="1">
    <citation type="journal article" date="2020" name="Stud. Mycol.">
        <title>101 Dothideomycetes genomes: a test case for predicting lifestyles and emergence of pathogens.</title>
        <authorList>
            <person name="Haridas S."/>
            <person name="Albert R."/>
            <person name="Binder M."/>
            <person name="Bloem J."/>
            <person name="Labutti K."/>
            <person name="Salamov A."/>
            <person name="Andreopoulos B."/>
            <person name="Baker S."/>
            <person name="Barry K."/>
            <person name="Bills G."/>
            <person name="Bluhm B."/>
            <person name="Cannon C."/>
            <person name="Castanera R."/>
            <person name="Culley D."/>
            <person name="Daum C."/>
            <person name="Ezra D."/>
            <person name="Gonzalez J."/>
            <person name="Henrissat B."/>
            <person name="Kuo A."/>
            <person name="Liang C."/>
            <person name="Lipzen A."/>
            <person name="Lutzoni F."/>
            <person name="Magnuson J."/>
            <person name="Mondo S."/>
            <person name="Nolan M."/>
            <person name="Ohm R."/>
            <person name="Pangilinan J."/>
            <person name="Park H.-J."/>
            <person name="Ramirez L."/>
            <person name="Alfaro M."/>
            <person name="Sun H."/>
            <person name="Tritt A."/>
            <person name="Yoshinaga Y."/>
            <person name="Zwiers L.-H."/>
            <person name="Turgeon B."/>
            <person name="Goodwin S."/>
            <person name="Spatafora J."/>
            <person name="Crous P."/>
            <person name="Grigoriev I."/>
        </authorList>
    </citation>
    <scope>NUCLEOTIDE SEQUENCE</scope>
    <source>
        <strain evidence="4">CBS 113979</strain>
    </source>
</reference>